<evidence type="ECO:0000313" key="1">
    <source>
        <dbReference type="EMBL" id="KAJ0101747.1"/>
    </source>
</evidence>
<keyword evidence="2" id="KW-1185">Reference proteome</keyword>
<sequence>MGVIKAAIGDAILTSLWVFSLPLLGVFTRIISTFLDVQTLLPVTLFISINLATLLVLVISLIGSALGGASFNPSTTVSLFAAGLKPDASLFSMAVRFPAQAAGGVAGAMAIMQVIPTEYKHMLKGPYLKVELHSGAIAEGVLTFVLSFALLVIMGKGPKNLILKIWLLAMATVGLVFAGSSYTGPSMNPANAFGWAFVNNRHNNWELFYVYWISPFIGAILAAWFFKFLFPAKTNKEKKA</sequence>
<organism evidence="1 2">
    <name type="scientific">Pistacia atlantica</name>
    <dbReference type="NCBI Taxonomy" id="434234"/>
    <lineage>
        <taxon>Eukaryota</taxon>
        <taxon>Viridiplantae</taxon>
        <taxon>Streptophyta</taxon>
        <taxon>Embryophyta</taxon>
        <taxon>Tracheophyta</taxon>
        <taxon>Spermatophyta</taxon>
        <taxon>Magnoliopsida</taxon>
        <taxon>eudicotyledons</taxon>
        <taxon>Gunneridae</taxon>
        <taxon>Pentapetalae</taxon>
        <taxon>rosids</taxon>
        <taxon>malvids</taxon>
        <taxon>Sapindales</taxon>
        <taxon>Anacardiaceae</taxon>
        <taxon>Pistacia</taxon>
    </lineage>
</organism>
<reference evidence="2" key="1">
    <citation type="journal article" date="2023" name="G3 (Bethesda)">
        <title>Genome assembly and association tests identify interacting loci associated with vigor, precocity, and sex in interspecific pistachio rootstocks.</title>
        <authorList>
            <person name="Palmer W."/>
            <person name="Jacygrad E."/>
            <person name="Sagayaradj S."/>
            <person name="Cavanaugh K."/>
            <person name="Han R."/>
            <person name="Bertier L."/>
            <person name="Beede B."/>
            <person name="Kafkas S."/>
            <person name="Golino D."/>
            <person name="Preece J."/>
            <person name="Michelmore R."/>
        </authorList>
    </citation>
    <scope>NUCLEOTIDE SEQUENCE [LARGE SCALE GENOMIC DNA]</scope>
</reference>
<proteinExistence type="predicted"/>
<gene>
    <name evidence="1" type="ORF">Patl1_05372</name>
</gene>
<dbReference type="EMBL" id="CM047899">
    <property type="protein sequence ID" value="KAJ0101747.1"/>
    <property type="molecule type" value="Genomic_DNA"/>
</dbReference>
<comment type="caution">
    <text evidence="1">The sequence shown here is derived from an EMBL/GenBank/DDBJ whole genome shotgun (WGS) entry which is preliminary data.</text>
</comment>
<accession>A0ACC1BRM0</accession>
<dbReference type="Proteomes" id="UP001164250">
    <property type="component" value="Chromosome 3"/>
</dbReference>
<protein>
    <submittedName>
        <fullName evidence="1">Uncharacterized protein</fullName>
    </submittedName>
</protein>
<name>A0ACC1BRM0_9ROSI</name>
<evidence type="ECO:0000313" key="2">
    <source>
        <dbReference type="Proteomes" id="UP001164250"/>
    </source>
</evidence>